<accession>A0ACC4DV60</accession>
<reference evidence="1" key="1">
    <citation type="submission" date="2024-12" db="EMBL/GenBank/DDBJ databases">
        <title>Comparative genomics and development of molecular markers within Purpureocillium lilacinum and among Purpureocillium species.</title>
        <authorList>
            <person name="Yeh Z.-Y."/>
            <person name="Ni N.-T."/>
            <person name="Lo P.-H."/>
            <person name="Mushyakhwo K."/>
            <person name="Lin C.-F."/>
            <person name="Nai Y.-S."/>
        </authorList>
    </citation>
    <scope>NUCLEOTIDE SEQUENCE</scope>
    <source>
        <strain evidence="1">NCHU-NPUST-175</strain>
    </source>
</reference>
<evidence type="ECO:0000313" key="2">
    <source>
        <dbReference type="Proteomes" id="UP001638806"/>
    </source>
</evidence>
<sequence length="479" mass="53509">MFDAVASGSGAAIIGLVLAATWIAYQLLRGVYNISPLHPLYRIPGPKLAAATYWPEFYHDVILFGRYSGQIRSMHEKYGPIVRVSPHEVHCDDPKFADEIYATSGRKRDKPQHQINGSALGHSGFGTMDHDLHRIRRIPLAKNSATKLLAHADKPAFDVTMAYSCFTSDAISGYCFGEPFGFLEQEGWYPNFREPTAAILKPVFIFRFFPFLKALTVLGEYLVDYLPEDTALLIRTLKIEIPNMIKKTKADMDAGIQYDRPTIFGSLLESDLETHEKQPQRLADEATAVVGAGTETTSWALGVITYHLLTKPELLQKLRAELSGVVDDPLKLPSWTVLEKLPFMGAVIQEGLRLSFGVAARTARVPTRENLVYQGEFNKKPVQHVIPREFAPERWLGDENRTELERGMLPFSKGSRACLGMNLALCELNLALAAVALRVMPHMNLFETTDRDVRYDHDMFVPMAEAGSTGVRVKISPSN</sequence>
<comment type="caution">
    <text evidence="1">The sequence shown here is derived from an EMBL/GenBank/DDBJ whole genome shotgun (WGS) entry which is preliminary data.</text>
</comment>
<organism evidence="1 2">
    <name type="scientific">Purpureocillium lilacinum</name>
    <name type="common">Paecilomyces lilacinus</name>
    <dbReference type="NCBI Taxonomy" id="33203"/>
    <lineage>
        <taxon>Eukaryota</taxon>
        <taxon>Fungi</taxon>
        <taxon>Dikarya</taxon>
        <taxon>Ascomycota</taxon>
        <taxon>Pezizomycotina</taxon>
        <taxon>Sordariomycetes</taxon>
        <taxon>Hypocreomycetidae</taxon>
        <taxon>Hypocreales</taxon>
        <taxon>Ophiocordycipitaceae</taxon>
        <taxon>Purpureocillium</taxon>
    </lineage>
</organism>
<dbReference type="EMBL" id="JBGNUJ010000004">
    <property type="protein sequence ID" value="KAL3959444.1"/>
    <property type="molecule type" value="Genomic_DNA"/>
</dbReference>
<protein>
    <submittedName>
        <fullName evidence="1">Uncharacterized protein</fullName>
    </submittedName>
</protein>
<gene>
    <name evidence="1" type="ORF">ACCO45_004561</name>
</gene>
<name>A0ACC4DV60_PURLI</name>
<dbReference type="Proteomes" id="UP001638806">
    <property type="component" value="Unassembled WGS sequence"/>
</dbReference>
<proteinExistence type="predicted"/>
<evidence type="ECO:0000313" key="1">
    <source>
        <dbReference type="EMBL" id="KAL3959444.1"/>
    </source>
</evidence>
<keyword evidence="2" id="KW-1185">Reference proteome</keyword>